<gene>
    <name evidence="3" type="ORF">ABV408_14430</name>
</gene>
<dbReference type="Pfam" id="PF03413">
    <property type="entry name" value="PepSY"/>
    <property type="match status" value="1"/>
</dbReference>
<feature type="domain" description="PepSY" evidence="2">
    <location>
        <begin position="61"/>
        <end position="111"/>
    </location>
</feature>
<name>A0AB74UA93_9GAMM</name>
<evidence type="ECO:0000313" key="3">
    <source>
        <dbReference type="EMBL" id="XCJ78623.1"/>
    </source>
</evidence>
<dbReference type="InterPro" id="IPR025711">
    <property type="entry name" value="PepSY"/>
</dbReference>
<dbReference type="AlphaFoldDB" id="A0AB74UA93"/>
<evidence type="ECO:0000259" key="2">
    <source>
        <dbReference type="Pfam" id="PF03413"/>
    </source>
</evidence>
<feature type="signal peptide" evidence="1">
    <location>
        <begin position="1"/>
        <end position="26"/>
    </location>
</feature>
<dbReference type="RefSeq" id="WP_353979600.1">
    <property type="nucleotide sequence ID" value="NZ_CP159578.1"/>
</dbReference>
<evidence type="ECO:0000256" key="1">
    <source>
        <dbReference type="SAM" id="SignalP"/>
    </source>
</evidence>
<keyword evidence="1" id="KW-0732">Signal</keyword>
<dbReference type="Gene3D" id="3.10.450.40">
    <property type="match status" value="1"/>
</dbReference>
<feature type="chain" id="PRO_5044493806" evidence="1">
    <location>
        <begin position="27"/>
        <end position="123"/>
    </location>
</feature>
<dbReference type="EMBL" id="CP159578">
    <property type="protein sequence ID" value="XCJ78623.1"/>
    <property type="molecule type" value="Genomic_DNA"/>
</dbReference>
<accession>A0AB74UA93</accession>
<reference evidence="3" key="1">
    <citation type="submission" date="2024-06" db="EMBL/GenBank/DDBJ databases">
        <title>Complete genome of Salinicola endophyticus HNIBRBA4755.</title>
        <authorList>
            <person name="Shin S.Y."/>
            <person name="Kang H."/>
            <person name="Song J."/>
        </authorList>
    </citation>
    <scope>NUCLEOTIDE SEQUENCE</scope>
    <source>
        <strain evidence="3">HNIBRBA4755</strain>
    </source>
</reference>
<protein>
    <submittedName>
        <fullName evidence="3">PepSY domain-containing protein</fullName>
    </submittedName>
</protein>
<sequence length="123" mass="13524">MKMRNVIALLIALPCLASGALVPVSAADDEADTANQDWHDLHQEVKAGHLVPMTAIMDWLEARFEGQILEVELEQDHGHGSIEYEVEMIGPQGQVVEFEFDATTGELLSIEGVNIEAMKKKTP</sequence>
<proteinExistence type="predicted"/>
<organism evidence="3">
    <name type="scientific">Salinicola endophyticus</name>
    <dbReference type="NCBI Taxonomy" id="1949083"/>
    <lineage>
        <taxon>Bacteria</taxon>
        <taxon>Pseudomonadati</taxon>
        <taxon>Pseudomonadota</taxon>
        <taxon>Gammaproteobacteria</taxon>
        <taxon>Oceanospirillales</taxon>
        <taxon>Halomonadaceae</taxon>
        <taxon>Salinicola</taxon>
    </lineage>
</organism>